<keyword evidence="1" id="KW-1133">Transmembrane helix</keyword>
<keyword evidence="1" id="KW-0812">Transmembrane</keyword>
<dbReference type="RefSeq" id="WP_105941757.1">
    <property type="nucleotide sequence ID" value="NZ_CP027433.1"/>
</dbReference>
<feature type="transmembrane region" description="Helical" evidence="1">
    <location>
        <begin position="139"/>
        <end position="165"/>
    </location>
</feature>
<dbReference type="OrthoDB" id="2014935at2"/>
<protein>
    <submittedName>
        <fullName evidence="2">ABC transporter permease</fullName>
    </submittedName>
</protein>
<organism evidence="2 3">
    <name type="scientific">Gordonia iterans</name>
    <dbReference type="NCBI Taxonomy" id="1004901"/>
    <lineage>
        <taxon>Bacteria</taxon>
        <taxon>Bacillati</taxon>
        <taxon>Actinomycetota</taxon>
        <taxon>Actinomycetes</taxon>
        <taxon>Mycobacteriales</taxon>
        <taxon>Gordoniaceae</taxon>
        <taxon>Gordonia</taxon>
    </lineage>
</organism>
<name>A0A2S0KED7_9ACTN</name>
<feature type="transmembrane region" description="Helical" evidence="1">
    <location>
        <begin position="318"/>
        <end position="340"/>
    </location>
</feature>
<feature type="transmembrane region" description="Helical" evidence="1">
    <location>
        <begin position="446"/>
        <end position="469"/>
    </location>
</feature>
<dbReference type="EMBL" id="CP027433">
    <property type="protein sequence ID" value="AVM00026.1"/>
    <property type="molecule type" value="Genomic_DNA"/>
</dbReference>
<feature type="transmembrane region" description="Helical" evidence="1">
    <location>
        <begin position="35"/>
        <end position="57"/>
    </location>
</feature>
<feature type="transmembrane region" description="Helical" evidence="1">
    <location>
        <begin position="98"/>
        <end position="118"/>
    </location>
</feature>
<evidence type="ECO:0000313" key="2">
    <source>
        <dbReference type="EMBL" id="AVM00026.1"/>
    </source>
</evidence>
<feature type="transmembrane region" description="Helical" evidence="1">
    <location>
        <begin position="516"/>
        <end position="540"/>
    </location>
</feature>
<proteinExistence type="predicted"/>
<dbReference type="Proteomes" id="UP000239814">
    <property type="component" value="Chromosome"/>
</dbReference>
<reference evidence="2 3" key="1">
    <citation type="submission" date="2018-03" db="EMBL/GenBank/DDBJ databases">
        <title>Characteristics and genome of n-alkane degrading marine bacteria Gordonia iterans isolated from crude oil contaminated in Tae-an, South Korea.</title>
        <authorList>
            <person name="Lee S.-S."/>
            <person name="Kim H."/>
        </authorList>
    </citation>
    <scope>NUCLEOTIDE SEQUENCE [LARGE SCALE GENOMIC DNA]</scope>
    <source>
        <strain evidence="2 3">Co17</strain>
    </source>
</reference>
<accession>A0A2S0KED7</accession>
<feature type="transmembrane region" description="Helical" evidence="1">
    <location>
        <begin position="177"/>
        <end position="199"/>
    </location>
</feature>
<dbReference type="AlphaFoldDB" id="A0A2S0KED7"/>
<keyword evidence="1" id="KW-0472">Membrane</keyword>
<feature type="transmembrane region" description="Helical" evidence="1">
    <location>
        <begin position="211"/>
        <end position="239"/>
    </location>
</feature>
<feature type="transmembrane region" description="Helical" evidence="1">
    <location>
        <begin position="364"/>
        <end position="387"/>
    </location>
</feature>
<gene>
    <name evidence="2" type="ORF">C6V83_06820</name>
</gene>
<feature type="transmembrane region" description="Helical" evidence="1">
    <location>
        <begin position="408"/>
        <end position="434"/>
    </location>
</feature>
<evidence type="ECO:0000313" key="3">
    <source>
        <dbReference type="Proteomes" id="UP000239814"/>
    </source>
</evidence>
<feature type="transmembrane region" description="Helical" evidence="1">
    <location>
        <begin position="259"/>
        <end position="280"/>
    </location>
</feature>
<evidence type="ECO:0000256" key="1">
    <source>
        <dbReference type="SAM" id="Phobius"/>
    </source>
</evidence>
<feature type="transmembrane region" description="Helical" evidence="1">
    <location>
        <begin position="476"/>
        <end position="496"/>
    </location>
</feature>
<keyword evidence="3" id="KW-1185">Reference proteome</keyword>
<dbReference type="KEGG" id="git:C6V83_06820"/>
<sequence>MTAPATAAPAAAPGNRLTGTMTLLRFMLRRDRIRLPAWVLGSALAMVYFTTALQSVLDEDGLAAMASLSSNPIMALVSGPAFGFEEGVTLPRVLVGEYGLYLMLAAAIMSILTVFRHTRAEEQAGRTELVRAGVAGRDAQLTAALLLTALMNVLVAVCTGLVVVASGIDPAPGVNGSFLFGFGFAAAGLVFAGVAAITAQLSAFSRVGSAIAGALLGAAFVVRGLGDMSAVAGGSLSWLSWLSPLGWSQQTAPFTYDRWWPLAISSAAAAATCATGYALAAHRDLGAGMISDRPGPPRAPGWLTGPTGLAFRLQRGGLVGWSIAMLVAGLVFGAFTAPIADSADMMPDEILAVMGGADGLIEGYLGFMGLFFAILISVFAVLSVQSLRAEEQAGRTEAILATAVGRGGWLFAWLGVVALGSLWLLLLAGLGMGLGSGHPELVGSVLLGYLVQTAPVWLLLGLAVALFGWFPRLVAVTWVAVVGGAFVNLFGQLLQIDQLWLDLSPFGHVGEHPSGPISWVAVGLLTAIGVVLAAVGVVGFGHRDLSTA</sequence>